<dbReference type="RefSeq" id="WP_380026308.1">
    <property type="nucleotide sequence ID" value="NZ_JBHSHC010000099.1"/>
</dbReference>
<comment type="cofactor">
    <cofactor evidence="1">
        <name>Mg(2+)</name>
        <dbReference type="ChEBI" id="CHEBI:18420"/>
    </cofactor>
</comment>
<accession>A0ABV9Q1I1</accession>
<keyword evidence="3" id="KW-0479">Metal-binding</keyword>
<dbReference type="SUPFAM" id="SSF55811">
    <property type="entry name" value="Nudix"/>
    <property type="match status" value="1"/>
</dbReference>
<keyword evidence="4 6" id="KW-0378">Hydrolase</keyword>
<dbReference type="PANTHER" id="PTHR43758">
    <property type="entry name" value="7,8-DIHYDRO-8-OXOGUANINE TRIPHOSPHATASE"/>
    <property type="match status" value="1"/>
</dbReference>
<evidence type="ECO:0000256" key="5">
    <source>
        <dbReference type="ARBA" id="ARBA00022842"/>
    </source>
</evidence>
<dbReference type="InterPro" id="IPR020476">
    <property type="entry name" value="Nudix_hydrolase"/>
</dbReference>
<dbReference type="Proteomes" id="UP001596002">
    <property type="component" value="Unassembled WGS sequence"/>
</dbReference>
<gene>
    <name evidence="8" type="ORF">ACFO8Q_13460</name>
</gene>
<comment type="caution">
    <text evidence="8">The sequence shown here is derived from an EMBL/GenBank/DDBJ whole genome shotgun (WGS) entry which is preliminary data.</text>
</comment>
<dbReference type="PROSITE" id="PS51462">
    <property type="entry name" value="NUDIX"/>
    <property type="match status" value="1"/>
</dbReference>
<dbReference type="CDD" id="cd18886">
    <property type="entry name" value="NUDIX_MutT_Nudt1"/>
    <property type="match status" value="1"/>
</dbReference>
<evidence type="ECO:0000313" key="8">
    <source>
        <dbReference type="EMBL" id="MFC4768356.1"/>
    </source>
</evidence>
<dbReference type="EMBL" id="JBHSHC010000099">
    <property type="protein sequence ID" value="MFC4768356.1"/>
    <property type="molecule type" value="Genomic_DNA"/>
</dbReference>
<sequence>MQIVANCILRKGDQLLMLQKPRRGWWVAPGGKVEIGESLLEAVVREFQEETGLALIRPELRGVFTVLLQEGEELVDHWMLFTFYTESFTGQLNTICEEGNLEWIGIDTLEHRPMAEGDRIFLKHIVHHPTVLTGKFTYTPDYELLGWKPESILRALR</sequence>
<proteinExistence type="inferred from homology"/>
<dbReference type="InterPro" id="IPR015797">
    <property type="entry name" value="NUDIX_hydrolase-like_dom_sf"/>
</dbReference>
<evidence type="ECO:0000256" key="6">
    <source>
        <dbReference type="RuleBase" id="RU003476"/>
    </source>
</evidence>
<dbReference type="PRINTS" id="PR00502">
    <property type="entry name" value="NUDIXFAMILY"/>
</dbReference>
<keyword evidence="5" id="KW-0460">Magnesium</keyword>
<evidence type="ECO:0000313" key="9">
    <source>
        <dbReference type="Proteomes" id="UP001596002"/>
    </source>
</evidence>
<dbReference type="PANTHER" id="PTHR43758:SF2">
    <property type="entry name" value="OXIDIZED PURINE NUCLEOSIDE TRIPHOSPHATE HYDROLASE"/>
    <property type="match status" value="1"/>
</dbReference>
<evidence type="ECO:0000256" key="1">
    <source>
        <dbReference type="ARBA" id="ARBA00001946"/>
    </source>
</evidence>
<evidence type="ECO:0000259" key="7">
    <source>
        <dbReference type="PROSITE" id="PS51462"/>
    </source>
</evidence>
<dbReference type="PROSITE" id="PS00893">
    <property type="entry name" value="NUDIX_BOX"/>
    <property type="match status" value="1"/>
</dbReference>
<evidence type="ECO:0000256" key="4">
    <source>
        <dbReference type="ARBA" id="ARBA00022801"/>
    </source>
</evidence>
<reference evidence="9" key="1">
    <citation type="journal article" date="2019" name="Int. J. Syst. Evol. Microbiol.">
        <title>The Global Catalogue of Microorganisms (GCM) 10K type strain sequencing project: providing services to taxonomists for standard genome sequencing and annotation.</title>
        <authorList>
            <consortium name="The Broad Institute Genomics Platform"/>
            <consortium name="The Broad Institute Genome Sequencing Center for Infectious Disease"/>
            <person name="Wu L."/>
            <person name="Ma J."/>
        </authorList>
    </citation>
    <scope>NUCLEOTIDE SEQUENCE [LARGE SCALE GENOMIC DNA]</scope>
    <source>
        <strain evidence="9">WYCCWR 12678</strain>
    </source>
</reference>
<dbReference type="Pfam" id="PF00293">
    <property type="entry name" value="NUDIX"/>
    <property type="match status" value="1"/>
</dbReference>
<evidence type="ECO:0000256" key="2">
    <source>
        <dbReference type="ARBA" id="ARBA00005582"/>
    </source>
</evidence>
<keyword evidence="9" id="KW-1185">Reference proteome</keyword>
<dbReference type="InterPro" id="IPR000086">
    <property type="entry name" value="NUDIX_hydrolase_dom"/>
</dbReference>
<organism evidence="8 9">
    <name type="scientific">Effusibacillus consociatus</name>
    <dbReference type="NCBI Taxonomy" id="1117041"/>
    <lineage>
        <taxon>Bacteria</taxon>
        <taxon>Bacillati</taxon>
        <taxon>Bacillota</taxon>
        <taxon>Bacilli</taxon>
        <taxon>Bacillales</taxon>
        <taxon>Alicyclobacillaceae</taxon>
        <taxon>Effusibacillus</taxon>
    </lineage>
</organism>
<evidence type="ECO:0000256" key="3">
    <source>
        <dbReference type="ARBA" id="ARBA00022723"/>
    </source>
</evidence>
<feature type="domain" description="Nudix hydrolase" evidence="7">
    <location>
        <begin position="1"/>
        <end position="127"/>
    </location>
</feature>
<protein>
    <submittedName>
        <fullName evidence="8">NUDIX domain-containing protein</fullName>
    </submittedName>
</protein>
<name>A0ABV9Q1I1_9BACL</name>
<comment type="similarity">
    <text evidence="2 6">Belongs to the Nudix hydrolase family.</text>
</comment>
<dbReference type="Gene3D" id="3.90.79.10">
    <property type="entry name" value="Nucleoside Triphosphate Pyrophosphohydrolase"/>
    <property type="match status" value="1"/>
</dbReference>
<dbReference type="InterPro" id="IPR020084">
    <property type="entry name" value="NUDIX_hydrolase_CS"/>
</dbReference>